<evidence type="ECO:0000313" key="5">
    <source>
        <dbReference type="Proteomes" id="UP001302676"/>
    </source>
</evidence>
<feature type="compositionally biased region" description="Acidic residues" evidence="2">
    <location>
        <begin position="414"/>
        <end position="425"/>
    </location>
</feature>
<dbReference type="PANTHER" id="PTHR28063:SF1">
    <property type="entry name" value="RNA POLYMERASE II NUCLEAR LOCALIZATION PROTEIN IWR1"/>
    <property type="match status" value="1"/>
</dbReference>
<comment type="similarity">
    <text evidence="1">Belongs to the IWR1/SLC7A6OS family.</text>
</comment>
<keyword evidence="5" id="KW-1185">Reference proteome</keyword>
<dbReference type="GeneID" id="87819484"/>
<dbReference type="EMBL" id="MU853558">
    <property type="protein sequence ID" value="KAK4147020.1"/>
    <property type="molecule type" value="Genomic_DNA"/>
</dbReference>
<dbReference type="InterPro" id="IPR040150">
    <property type="entry name" value="Iwr1"/>
</dbReference>
<dbReference type="PANTHER" id="PTHR28063">
    <property type="entry name" value="RNA POLYMERASE II NUCLEAR LOCALIZATION PROTEIN IWR1"/>
    <property type="match status" value="1"/>
</dbReference>
<dbReference type="Pfam" id="PF08574">
    <property type="entry name" value="Iwr1"/>
    <property type="match status" value="1"/>
</dbReference>
<gene>
    <name evidence="4" type="ORF">C8A04DRAFT_34568</name>
</gene>
<accession>A0AAN6ZPK9</accession>
<sequence>MASLPPDTIQVKRKRGSDDDGIDFLRFEETKRSRSDDGGGWVYQRKQIAANRQRHATESSNPTAEVPVIQPTKDGEEGRPIKRPQKPARGHARNNTTLQGAAKDTAKATAPRSTPGTRPATPVPAPASPAPASHLATTERTRRFHLARSNSPQPPAGVSKRRALPAVFIERGAKKQRETLKSIIQQERNATPAGSPSPPEPASSPEADNSRNNKNPIVAREPSPIKYKRPGNRACTRASDEKPTLPPSMRSRSESTDMNALALVMDSWTIDEITKNLNRMDVRSTTSKSSPARSRFKPKAPKLRYFERHPESVRGRKVEQSNPPGAAAMDVDTAMSTGMADTTDEEDYVVETYERVPAERLRNQAVPAHRVGLLVFDTEPDKAEFFYGNESDSEDEFPEDDEDENAENYYAADYPDEDLDWDDEFGQNPYQFTNQNDSDKEEYDELDYDDDDVWNGSRPPGIGFRAG</sequence>
<feature type="compositionally biased region" description="Basic residues" evidence="2">
    <location>
        <begin position="81"/>
        <end position="92"/>
    </location>
</feature>
<feature type="region of interest" description="Disordered" evidence="2">
    <location>
        <begin position="386"/>
        <end position="467"/>
    </location>
</feature>
<feature type="compositionally biased region" description="Basic and acidic residues" evidence="2">
    <location>
        <begin position="171"/>
        <end position="180"/>
    </location>
</feature>
<proteinExistence type="inferred from homology"/>
<feature type="region of interest" description="Disordered" evidence="2">
    <location>
        <begin position="1"/>
        <end position="256"/>
    </location>
</feature>
<dbReference type="GO" id="GO:0005737">
    <property type="term" value="C:cytoplasm"/>
    <property type="evidence" value="ECO:0007669"/>
    <property type="project" value="TreeGrafter"/>
</dbReference>
<dbReference type="Proteomes" id="UP001302676">
    <property type="component" value="Unassembled WGS sequence"/>
</dbReference>
<dbReference type="RefSeq" id="XP_062640391.1">
    <property type="nucleotide sequence ID" value="XM_062782871.1"/>
</dbReference>
<name>A0AAN6ZPK9_9PEZI</name>
<feature type="compositionally biased region" description="Acidic residues" evidence="2">
    <location>
        <begin position="439"/>
        <end position="453"/>
    </location>
</feature>
<evidence type="ECO:0000256" key="2">
    <source>
        <dbReference type="SAM" id="MobiDB-lite"/>
    </source>
</evidence>
<organism evidence="4 5">
    <name type="scientific">Dichotomopilus funicola</name>
    <dbReference type="NCBI Taxonomy" id="1934379"/>
    <lineage>
        <taxon>Eukaryota</taxon>
        <taxon>Fungi</taxon>
        <taxon>Dikarya</taxon>
        <taxon>Ascomycota</taxon>
        <taxon>Pezizomycotina</taxon>
        <taxon>Sordariomycetes</taxon>
        <taxon>Sordariomycetidae</taxon>
        <taxon>Sordariales</taxon>
        <taxon>Chaetomiaceae</taxon>
        <taxon>Dichotomopilus</taxon>
    </lineage>
</organism>
<comment type="caution">
    <text evidence="4">The sequence shown here is derived from an EMBL/GenBank/DDBJ whole genome shotgun (WGS) entry which is preliminary data.</text>
</comment>
<dbReference type="InterPro" id="IPR013883">
    <property type="entry name" value="TF_Iwr1_dom"/>
</dbReference>
<protein>
    <recommendedName>
        <fullName evidence="3">Transcription factor Iwr1 domain-containing protein</fullName>
    </recommendedName>
</protein>
<dbReference type="GO" id="GO:0006606">
    <property type="term" value="P:protein import into nucleus"/>
    <property type="evidence" value="ECO:0007669"/>
    <property type="project" value="InterPro"/>
</dbReference>
<feature type="domain" description="Transcription factor Iwr1" evidence="3">
    <location>
        <begin position="346"/>
        <end position="418"/>
    </location>
</feature>
<reference evidence="4" key="1">
    <citation type="journal article" date="2023" name="Mol. Phylogenet. Evol.">
        <title>Genome-scale phylogeny and comparative genomics of the fungal order Sordariales.</title>
        <authorList>
            <person name="Hensen N."/>
            <person name="Bonometti L."/>
            <person name="Westerberg I."/>
            <person name="Brannstrom I.O."/>
            <person name="Guillou S."/>
            <person name="Cros-Aarteil S."/>
            <person name="Calhoun S."/>
            <person name="Haridas S."/>
            <person name="Kuo A."/>
            <person name="Mondo S."/>
            <person name="Pangilinan J."/>
            <person name="Riley R."/>
            <person name="LaButti K."/>
            <person name="Andreopoulos B."/>
            <person name="Lipzen A."/>
            <person name="Chen C."/>
            <person name="Yan M."/>
            <person name="Daum C."/>
            <person name="Ng V."/>
            <person name="Clum A."/>
            <person name="Steindorff A."/>
            <person name="Ohm R.A."/>
            <person name="Martin F."/>
            <person name="Silar P."/>
            <person name="Natvig D.O."/>
            <person name="Lalanne C."/>
            <person name="Gautier V."/>
            <person name="Ament-Velasquez S.L."/>
            <person name="Kruys A."/>
            <person name="Hutchinson M.I."/>
            <person name="Powell A.J."/>
            <person name="Barry K."/>
            <person name="Miller A.N."/>
            <person name="Grigoriev I.V."/>
            <person name="Debuchy R."/>
            <person name="Gladieux P."/>
            <person name="Hiltunen Thoren M."/>
            <person name="Johannesson H."/>
        </authorList>
    </citation>
    <scope>NUCLEOTIDE SEQUENCE</scope>
    <source>
        <strain evidence="4">CBS 141.50</strain>
    </source>
</reference>
<feature type="compositionally biased region" description="Acidic residues" evidence="2">
    <location>
        <begin position="391"/>
        <end position="406"/>
    </location>
</feature>
<reference evidence="4" key="2">
    <citation type="submission" date="2023-05" db="EMBL/GenBank/DDBJ databases">
        <authorList>
            <consortium name="Lawrence Berkeley National Laboratory"/>
            <person name="Steindorff A."/>
            <person name="Hensen N."/>
            <person name="Bonometti L."/>
            <person name="Westerberg I."/>
            <person name="Brannstrom I.O."/>
            <person name="Guillou S."/>
            <person name="Cros-Aarteil S."/>
            <person name="Calhoun S."/>
            <person name="Haridas S."/>
            <person name="Kuo A."/>
            <person name="Mondo S."/>
            <person name="Pangilinan J."/>
            <person name="Riley R."/>
            <person name="Labutti K."/>
            <person name="Andreopoulos B."/>
            <person name="Lipzen A."/>
            <person name="Chen C."/>
            <person name="Yanf M."/>
            <person name="Daum C."/>
            <person name="Ng V."/>
            <person name="Clum A."/>
            <person name="Ohm R."/>
            <person name="Martin F."/>
            <person name="Silar P."/>
            <person name="Natvig D."/>
            <person name="Lalanne C."/>
            <person name="Gautier V."/>
            <person name="Ament-Velasquez S.L."/>
            <person name="Kruys A."/>
            <person name="Hutchinson M.I."/>
            <person name="Powell A.J."/>
            <person name="Barry K."/>
            <person name="Miller A.N."/>
            <person name="Grigoriev I.V."/>
            <person name="Debuchy R."/>
            <person name="Gladieux P."/>
            <person name="Thoren M.H."/>
            <person name="Johannesson H."/>
        </authorList>
    </citation>
    <scope>NUCLEOTIDE SEQUENCE</scope>
    <source>
        <strain evidence="4">CBS 141.50</strain>
    </source>
</reference>
<evidence type="ECO:0000313" key="4">
    <source>
        <dbReference type="EMBL" id="KAK4147020.1"/>
    </source>
</evidence>
<dbReference type="AlphaFoldDB" id="A0AAN6ZPK9"/>
<evidence type="ECO:0000256" key="1">
    <source>
        <dbReference type="ARBA" id="ARBA00010218"/>
    </source>
</evidence>
<feature type="compositionally biased region" description="Basic and acidic residues" evidence="2">
    <location>
        <begin position="23"/>
        <end position="37"/>
    </location>
</feature>
<evidence type="ECO:0000259" key="3">
    <source>
        <dbReference type="Pfam" id="PF08574"/>
    </source>
</evidence>